<proteinExistence type="predicted"/>
<reference evidence="1" key="1">
    <citation type="submission" date="2013-08" db="EMBL/GenBank/DDBJ databases">
        <authorList>
            <person name="Mendez C."/>
            <person name="Richter M."/>
            <person name="Ferrer M."/>
            <person name="Sanchez J."/>
        </authorList>
    </citation>
    <scope>NUCLEOTIDE SEQUENCE</scope>
</reference>
<dbReference type="Gene3D" id="3.20.20.70">
    <property type="entry name" value="Aldolase class I"/>
    <property type="match status" value="1"/>
</dbReference>
<accession>T1BDT2</accession>
<dbReference type="SUPFAM" id="SSF51395">
    <property type="entry name" value="FMN-linked oxidoreductases"/>
    <property type="match status" value="1"/>
</dbReference>
<protein>
    <submittedName>
        <fullName evidence="1">Protein containing NADH:flavin oxidoreductase/NADH oxidase</fullName>
        <ecNumber evidence="1">1.-.-.-</ecNumber>
    </submittedName>
</protein>
<evidence type="ECO:0000313" key="1">
    <source>
        <dbReference type="EMBL" id="EQD67997.1"/>
    </source>
</evidence>
<reference evidence="1" key="2">
    <citation type="journal article" date="2014" name="ISME J.">
        <title>Microbial stratification in low pH oxic and suboxic macroscopic growths along an acid mine drainage.</title>
        <authorList>
            <person name="Mendez-Garcia C."/>
            <person name="Mesa V."/>
            <person name="Sprenger R.R."/>
            <person name="Richter M."/>
            <person name="Diez M.S."/>
            <person name="Solano J."/>
            <person name="Bargiela R."/>
            <person name="Golyshina O.V."/>
            <person name="Manteca A."/>
            <person name="Ramos J.L."/>
            <person name="Gallego J.R."/>
            <person name="Llorente I."/>
            <person name="Martins Dos Santos V.A."/>
            <person name="Jensen O.N."/>
            <person name="Pelaez A.I."/>
            <person name="Sanchez J."/>
            <person name="Ferrer M."/>
        </authorList>
    </citation>
    <scope>NUCLEOTIDE SEQUENCE</scope>
</reference>
<feature type="non-terminal residue" evidence="1">
    <location>
        <position position="1"/>
    </location>
</feature>
<comment type="caution">
    <text evidence="1">The sequence shown here is derived from an EMBL/GenBank/DDBJ whole genome shotgun (WGS) entry which is preliminary data.</text>
</comment>
<dbReference type="GO" id="GO:0016491">
    <property type="term" value="F:oxidoreductase activity"/>
    <property type="evidence" value="ECO:0007669"/>
    <property type="project" value="UniProtKB-KW"/>
</dbReference>
<organism evidence="1">
    <name type="scientific">mine drainage metagenome</name>
    <dbReference type="NCBI Taxonomy" id="410659"/>
    <lineage>
        <taxon>unclassified sequences</taxon>
        <taxon>metagenomes</taxon>
        <taxon>ecological metagenomes</taxon>
    </lineage>
</organism>
<dbReference type="EMBL" id="AUZZ01000455">
    <property type="protein sequence ID" value="EQD67997.1"/>
    <property type="molecule type" value="Genomic_DNA"/>
</dbReference>
<keyword evidence="1" id="KW-0560">Oxidoreductase</keyword>
<dbReference type="EC" id="1.-.-.-" evidence="1"/>
<dbReference type="AlphaFoldDB" id="T1BDT2"/>
<name>T1BDT2_9ZZZZ</name>
<dbReference type="InterPro" id="IPR013785">
    <property type="entry name" value="Aldolase_TIM"/>
</dbReference>
<gene>
    <name evidence="1" type="ORF">B2A_00586</name>
</gene>
<sequence length="82" mass="8845">PMIVNGGISQGPQAEAAITSGAADLVAVGRPMFTNPDWPQMVRAGGPVELVPFDRKYVIRPPLDYTYAYAPDYAPPAWPASW</sequence>